<keyword evidence="3 5" id="KW-1133">Transmembrane helix</keyword>
<reference evidence="7 8" key="1">
    <citation type="journal article" date="2020" name="ISME J.">
        <title>Comparative genomics reveals insights into cyanobacterial evolution and habitat adaptation.</title>
        <authorList>
            <person name="Chen M.Y."/>
            <person name="Teng W.K."/>
            <person name="Zhao L."/>
            <person name="Hu C.X."/>
            <person name="Zhou Y.K."/>
            <person name="Han B.P."/>
            <person name="Song L.R."/>
            <person name="Shu W.S."/>
        </authorList>
    </citation>
    <scope>NUCLEOTIDE SEQUENCE [LARGE SCALE GENOMIC DNA]</scope>
    <source>
        <strain evidence="7 8">FACHB-362</strain>
    </source>
</reference>
<evidence type="ECO:0000313" key="7">
    <source>
        <dbReference type="EMBL" id="MBD2692686.1"/>
    </source>
</evidence>
<evidence type="ECO:0000256" key="4">
    <source>
        <dbReference type="ARBA" id="ARBA00023136"/>
    </source>
</evidence>
<evidence type="ECO:0000256" key="5">
    <source>
        <dbReference type="SAM" id="Phobius"/>
    </source>
</evidence>
<feature type="transmembrane region" description="Helical" evidence="5">
    <location>
        <begin position="85"/>
        <end position="112"/>
    </location>
</feature>
<keyword evidence="2 5" id="KW-0812">Transmembrane</keyword>
<evidence type="ECO:0000313" key="8">
    <source>
        <dbReference type="Proteomes" id="UP000660381"/>
    </source>
</evidence>
<dbReference type="RefSeq" id="WP_190907048.1">
    <property type="nucleotide sequence ID" value="NZ_JACJTQ010000018.1"/>
</dbReference>
<dbReference type="Pfam" id="PF04116">
    <property type="entry name" value="FA_hydroxylase"/>
    <property type="match status" value="1"/>
</dbReference>
<keyword evidence="8" id="KW-1185">Reference proteome</keyword>
<dbReference type="InterPro" id="IPR006694">
    <property type="entry name" value="Fatty_acid_hydroxylase"/>
</dbReference>
<comment type="subcellular location">
    <subcellularLocation>
        <location evidence="1">Membrane</location>
    </subcellularLocation>
</comment>
<feature type="transmembrane region" description="Helical" evidence="5">
    <location>
        <begin position="181"/>
        <end position="202"/>
    </location>
</feature>
<proteinExistence type="predicted"/>
<gene>
    <name evidence="7" type="ORF">H6G68_13120</name>
</gene>
<dbReference type="InterPro" id="IPR050307">
    <property type="entry name" value="Sterol_Desaturase_Related"/>
</dbReference>
<evidence type="ECO:0000259" key="6">
    <source>
        <dbReference type="Pfam" id="PF04116"/>
    </source>
</evidence>
<evidence type="ECO:0000256" key="3">
    <source>
        <dbReference type="ARBA" id="ARBA00022989"/>
    </source>
</evidence>
<feature type="transmembrane region" description="Helical" evidence="5">
    <location>
        <begin position="208"/>
        <end position="225"/>
    </location>
</feature>
<evidence type="ECO:0000256" key="2">
    <source>
        <dbReference type="ARBA" id="ARBA00022692"/>
    </source>
</evidence>
<name>A0ABR8J6D8_9NOST</name>
<feature type="domain" description="Fatty acid hydroxylase" evidence="6">
    <location>
        <begin position="132"/>
        <end position="279"/>
    </location>
</feature>
<protein>
    <submittedName>
        <fullName evidence="7">Sterol desaturase family protein</fullName>
    </submittedName>
</protein>
<keyword evidence="4 5" id="KW-0472">Membrane</keyword>
<accession>A0ABR8J6D8</accession>
<dbReference type="EMBL" id="JACJTQ010000018">
    <property type="protein sequence ID" value="MBD2692686.1"/>
    <property type="molecule type" value="Genomic_DNA"/>
</dbReference>
<feature type="transmembrane region" description="Helical" evidence="5">
    <location>
        <begin position="124"/>
        <end position="144"/>
    </location>
</feature>
<dbReference type="PANTHER" id="PTHR11863">
    <property type="entry name" value="STEROL DESATURASE"/>
    <property type="match status" value="1"/>
</dbReference>
<evidence type="ECO:0000256" key="1">
    <source>
        <dbReference type="ARBA" id="ARBA00004370"/>
    </source>
</evidence>
<feature type="transmembrane region" description="Helical" evidence="5">
    <location>
        <begin position="25"/>
        <end position="43"/>
    </location>
</feature>
<dbReference type="Proteomes" id="UP000660381">
    <property type="component" value="Unassembled WGS sequence"/>
</dbReference>
<comment type="caution">
    <text evidence="7">The sequence shown here is derived from an EMBL/GenBank/DDBJ whole genome shotgun (WGS) entry which is preliminary data.</text>
</comment>
<sequence length="340" mass="39919">MAIMESIFKNFLYPLKQLVVPDSQIYWMYLLSSLLIALLIYLIQFTKTEEKKNFLEYCFPKEVYLHKSAILDYQNYLPMMLLKSFLISPITTILSATVIAGIVSSFLSYLTGRTAIFAITEPQLWHHFAFSIFLILAIDFGYFYNHYLRHKIPLLWEFHKIHHTAEVLTPFTLFRHHPLDYFVQIITVSICSGVSIGLWTYLFGNQNQVLYINGIPFLLFAFYLTGNFRHSHIWLAFPYGISHVFISPAQHYIHHANESKYYDANYGKIFAVWDWIFGTLYVPRNYEKLDLGLSGDDGKPFDSVFNFYWQPFKAVFEQSKNKNFSSLEVLNEDNPSTKQM</sequence>
<organism evidence="7 8">
    <name type="scientific">Anabaena catenula FACHB-362</name>
    <dbReference type="NCBI Taxonomy" id="2692877"/>
    <lineage>
        <taxon>Bacteria</taxon>
        <taxon>Bacillati</taxon>
        <taxon>Cyanobacteriota</taxon>
        <taxon>Cyanophyceae</taxon>
        <taxon>Nostocales</taxon>
        <taxon>Nostocaceae</taxon>
        <taxon>Anabaena</taxon>
    </lineage>
</organism>